<evidence type="ECO:0000256" key="1">
    <source>
        <dbReference type="SAM" id="MobiDB-lite"/>
    </source>
</evidence>
<sequence>MADSPKVSEYTSVKSRIDPLKENKATAPCLHPFVGPTSIPFRLMDYLELVGWRGRHIRNDKRGHTSNTLPPILNRLGISQETWLEACTELERENIIGKEESIKRAPPTLKRKQVSEFRLPR</sequence>
<dbReference type="Proteomes" id="UP001156690">
    <property type="component" value="Unassembled WGS sequence"/>
</dbReference>
<proteinExistence type="predicted"/>
<dbReference type="EMBL" id="BSNX01000030">
    <property type="protein sequence ID" value="GLQ73448.1"/>
    <property type="molecule type" value="Genomic_DNA"/>
</dbReference>
<dbReference type="PANTHER" id="PTHR34322:SF2">
    <property type="entry name" value="TRANSPOSASE IS200-LIKE DOMAIN-CONTAINING PROTEIN"/>
    <property type="match status" value="1"/>
</dbReference>
<gene>
    <name evidence="2" type="ORF">GCM10007932_28080</name>
</gene>
<evidence type="ECO:0008006" key="4">
    <source>
        <dbReference type="Google" id="ProtNLM"/>
    </source>
</evidence>
<protein>
    <recommendedName>
        <fullName evidence="4">Transposase</fullName>
    </recommendedName>
</protein>
<reference evidence="3" key="1">
    <citation type="journal article" date="2019" name="Int. J. Syst. Evol. Microbiol.">
        <title>The Global Catalogue of Microorganisms (GCM) 10K type strain sequencing project: providing services to taxonomists for standard genome sequencing and annotation.</title>
        <authorList>
            <consortium name="The Broad Institute Genomics Platform"/>
            <consortium name="The Broad Institute Genome Sequencing Center for Infectious Disease"/>
            <person name="Wu L."/>
            <person name="Ma J."/>
        </authorList>
    </citation>
    <scope>NUCLEOTIDE SEQUENCE [LARGE SCALE GENOMIC DNA]</scope>
    <source>
        <strain evidence="3">NBRC 15640</strain>
    </source>
</reference>
<evidence type="ECO:0000313" key="2">
    <source>
        <dbReference type="EMBL" id="GLQ73448.1"/>
    </source>
</evidence>
<dbReference type="AlphaFoldDB" id="A0AAV5NT94"/>
<evidence type="ECO:0000313" key="3">
    <source>
        <dbReference type="Proteomes" id="UP001156690"/>
    </source>
</evidence>
<keyword evidence="3" id="KW-1185">Reference proteome</keyword>
<name>A0AAV5NT94_9VIBR</name>
<comment type="caution">
    <text evidence="2">The sequence shown here is derived from an EMBL/GenBank/DDBJ whole genome shotgun (WGS) entry which is preliminary data.</text>
</comment>
<dbReference type="PANTHER" id="PTHR34322">
    <property type="entry name" value="TRANSPOSASE, Y1_TNP DOMAIN-CONTAINING"/>
    <property type="match status" value="1"/>
</dbReference>
<organism evidence="2 3">
    <name type="scientific">Vibrio penaeicida</name>
    <dbReference type="NCBI Taxonomy" id="104609"/>
    <lineage>
        <taxon>Bacteria</taxon>
        <taxon>Pseudomonadati</taxon>
        <taxon>Pseudomonadota</taxon>
        <taxon>Gammaproteobacteria</taxon>
        <taxon>Vibrionales</taxon>
        <taxon>Vibrionaceae</taxon>
        <taxon>Vibrio</taxon>
    </lineage>
</organism>
<feature type="region of interest" description="Disordered" evidence="1">
    <location>
        <begin position="98"/>
        <end position="121"/>
    </location>
</feature>
<accession>A0AAV5NT94</accession>